<dbReference type="Gene3D" id="3.40.50.720">
    <property type="entry name" value="NAD(P)-binding Rossmann-like Domain"/>
    <property type="match status" value="1"/>
</dbReference>
<reference evidence="4 5" key="1">
    <citation type="submission" date="2018-07" db="EMBL/GenBank/DDBJ databases">
        <title>Section-level genome sequencing of Aspergillus section Nigri to investigate inter- and intra-species variation.</title>
        <authorList>
            <consortium name="DOE Joint Genome Institute"/>
            <person name="Vesth T.C."/>
            <person name="Nybo J.L."/>
            <person name="Theobald S."/>
            <person name="Frisvad J.C."/>
            <person name="Larsen T.O."/>
            <person name="Nielsen K.F."/>
            <person name="Hoof J.B."/>
            <person name="Brandl J."/>
            <person name="Salamov A."/>
            <person name="Riley R."/>
            <person name="Gladden J.M."/>
            <person name="Phatale P."/>
            <person name="Nielsen M.T."/>
            <person name="Lyhne E.K."/>
            <person name="Kogle M.E."/>
            <person name="Strasser K."/>
            <person name="McDonnell E."/>
            <person name="Barry K."/>
            <person name="Clum A."/>
            <person name="Chen C."/>
            <person name="Nolan M."/>
            <person name="Sandor L."/>
            <person name="Kuo A."/>
            <person name="Lipzen A."/>
            <person name="Hainaut M."/>
            <person name="Drula E."/>
            <person name="Tsang A."/>
            <person name="Magnuson J.K."/>
            <person name="Henrissat B."/>
            <person name="Wiebenga A."/>
            <person name="Simmons B.A."/>
            <person name="Makela M.R."/>
            <person name="De vries R.P."/>
            <person name="Grigoriev I.V."/>
            <person name="Mortensen U.H."/>
            <person name="Baker S.E."/>
            <person name="Andersen M.R."/>
        </authorList>
    </citation>
    <scope>NUCLEOTIDE SEQUENCE [LARGE SCALE GENOMIC DNA]</scope>
    <source>
        <strain evidence="4 5">ATCC 13157</strain>
    </source>
</reference>
<dbReference type="AlphaFoldDB" id="A0A370PAS3"/>
<keyword evidence="3" id="KW-0560">Oxidoreductase</keyword>
<dbReference type="InterPro" id="IPR057571">
    <property type="entry name" value="SDR_PhqE-like"/>
</dbReference>
<dbReference type="PANTHER" id="PTHR43477">
    <property type="entry name" value="DIHYDROANTICAPSIN 7-DEHYDROGENASE"/>
    <property type="match status" value="1"/>
</dbReference>
<dbReference type="InterPro" id="IPR036291">
    <property type="entry name" value="NAD(P)-bd_dom_sf"/>
</dbReference>
<evidence type="ECO:0000256" key="1">
    <source>
        <dbReference type="ARBA" id="ARBA00006484"/>
    </source>
</evidence>
<gene>
    <name evidence="4" type="ORF">M752DRAFT_305140</name>
</gene>
<evidence type="ECO:0000256" key="3">
    <source>
        <dbReference type="ARBA" id="ARBA00023002"/>
    </source>
</evidence>
<dbReference type="EMBL" id="KZ851861">
    <property type="protein sequence ID" value="RDK39298.1"/>
    <property type="molecule type" value="Genomic_DNA"/>
</dbReference>
<dbReference type="PANTHER" id="PTHR43477:SF1">
    <property type="entry name" value="DIHYDROANTICAPSIN 7-DEHYDROGENASE"/>
    <property type="match status" value="1"/>
</dbReference>
<proteinExistence type="inferred from homology"/>
<comment type="similarity">
    <text evidence="1">Belongs to the short-chain dehydrogenases/reductases (SDR) family.</text>
</comment>
<dbReference type="GO" id="GO:0016491">
    <property type="term" value="F:oxidoreductase activity"/>
    <property type="evidence" value="ECO:0007669"/>
    <property type="project" value="UniProtKB-KW"/>
</dbReference>
<keyword evidence="5" id="KW-1185">Reference proteome</keyword>
<keyword evidence="2" id="KW-0521">NADP</keyword>
<dbReference type="Pfam" id="PF23441">
    <property type="entry name" value="SDR"/>
    <property type="match status" value="1"/>
</dbReference>
<evidence type="ECO:0000313" key="5">
    <source>
        <dbReference type="Proteomes" id="UP000254937"/>
    </source>
</evidence>
<sequence length="298" mass="31908">MSVNIFSYSAINLANHTSLNFSSPRPELVVAIIKLLGQIRCPPAATTTINSRAKHVLIFGGTSGIGLGVAKLSLAASAKVTVSSSSSKRIESTVQDLKSEFPNAQLQGHVCDLSKDTIEEDLEALFQKTNQVDHIVFTATDAPAIMPVQEITREKLIAAGQVRFFAAVLVAKIGSRYLSPGPDSSITLTTGTNWEHPMPNWTAVAGYLGGTCSVARNLAVDLKPIRVNAVSPGLVKTPLWNNLMSEEEQEKICQFSAAKNPTGRVAQPEEVAEAYLYLMKDTNITGRIVSTDSGALLV</sequence>
<dbReference type="SUPFAM" id="SSF51735">
    <property type="entry name" value="NAD(P)-binding Rossmann-fold domains"/>
    <property type="match status" value="1"/>
</dbReference>
<dbReference type="InterPro" id="IPR051122">
    <property type="entry name" value="SDR_DHRS6-like"/>
</dbReference>
<dbReference type="InterPro" id="IPR002347">
    <property type="entry name" value="SDR_fam"/>
</dbReference>
<organism evidence="4 5">
    <name type="scientific">Aspergillus phoenicis ATCC 13157</name>
    <dbReference type="NCBI Taxonomy" id="1353007"/>
    <lineage>
        <taxon>Eukaryota</taxon>
        <taxon>Fungi</taxon>
        <taxon>Dikarya</taxon>
        <taxon>Ascomycota</taxon>
        <taxon>Pezizomycotina</taxon>
        <taxon>Eurotiomycetes</taxon>
        <taxon>Eurotiomycetidae</taxon>
        <taxon>Eurotiales</taxon>
        <taxon>Aspergillaceae</taxon>
        <taxon>Aspergillus</taxon>
    </lineage>
</organism>
<evidence type="ECO:0000256" key="2">
    <source>
        <dbReference type="ARBA" id="ARBA00022857"/>
    </source>
</evidence>
<name>A0A370PAS3_ASPPH</name>
<accession>A0A370PAS3</accession>
<dbReference type="Proteomes" id="UP000254937">
    <property type="component" value="Unassembled WGS sequence"/>
</dbReference>
<protein>
    <submittedName>
        <fullName evidence="4">NAD(P)-binding protein</fullName>
    </submittedName>
</protein>
<dbReference type="PRINTS" id="PR00081">
    <property type="entry name" value="GDHRDH"/>
</dbReference>
<evidence type="ECO:0000313" key="4">
    <source>
        <dbReference type="EMBL" id="RDK39298.1"/>
    </source>
</evidence>